<evidence type="ECO:0000256" key="2">
    <source>
        <dbReference type="ARBA" id="ARBA00022448"/>
    </source>
</evidence>
<dbReference type="Gene3D" id="3.40.50.300">
    <property type="entry name" value="P-loop containing nucleotide triphosphate hydrolases"/>
    <property type="match status" value="1"/>
</dbReference>
<evidence type="ECO:0000256" key="3">
    <source>
        <dbReference type="ARBA" id="ARBA00022741"/>
    </source>
</evidence>
<dbReference type="PANTHER" id="PTHR43117:SF4">
    <property type="entry name" value="OSMOPROTECTANT IMPORT ATP-BINDING PROTEIN OSMV"/>
    <property type="match status" value="1"/>
</dbReference>
<dbReference type="Proteomes" id="UP000278632">
    <property type="component" value="Unassembled WGS sequence"/>
</dbReference>
<dbReference type="OrthoDB" id="9776556at2"/>
<comment type="similarity">
    <text evidence="1">Belongs to the ABC transporter superfamily.</text>
</comment>
<dbReference type="PANTHER" id="PTHR43117">
    <property type="entry name" value="OSMOPROTECTANT IMPORT ATP-BINDING PROTEIN OSMV"/>
    <property type="match status" value="1"/>
</dbReference>
<keyword evidence="2" id="KW-0813">Transport</keyword>
<dbReference type="Pfam" id="PF00005">
    <property type="entry name" value="ABC_tran"/>
    <property type="match status" value="1"/>
</dbReference>
<dbReference type="GO" id="GO:0005524">
    <property type="term" value="F:ATP binding"/>
    <property type="evidence" value="ECO:0007669"/>
    <property type="project" value="UniProtKB-KW"/>
</dbReference>
<organism evidence="6 7">
    <name type="scientific">Paraeggerthella hongkongensis</name>
    <dbReference type="NCBI Taxonomy" id="230658"/>
    <lineage>
        <taxon>Bacteria</taxon>
        <taxon>Bacillati</taxon>
        <taxon>Actinomycetota</taxon>
        <taxon>Coriobacteriia</taxon>
        <taxon>Eggerthellales</taxon>
        <taxon>Eggerthellaceae</taxon>
        <taxon>Paraeggerthella</taxon>
    </lineage>
</organism>
<sequence length="247" mass="27068">MHEITVLPGTDKQEKPERFDRIELHTGRLYAIVGNTGSGKTRLIKDIEQLVQGDSPTKRSILVDGDTPRKEQRRSYSGSLIAHLSQNMRFVLDVSVNQFVELHRACRASSASAPEVLELANRITPERIDAACNLNLLSGGQTRALMIADIALVCNSPVVLVDEIENAGIDKEAAFEALLDARKLVLVVTHDPHTALLADTRIVMTGGAVSCVRNRTTAEEQLEARLHQAYRQTKALQSALRTGEALA</sequence>
<proteinExistence type="inferred from homology"/>
<evidence type="ECO:0000313" key="6">
    <source>
        <dbReference type="EMBL" id="RNL41347.1"/>
    </source>
</evidence>
<dbReference type="GO" id="GO:0016887">
    <property type="term" value="F:ATP hydrolysis activity"/>
    <property type="evidence" value="ECO:0007669"/>
    <property type="project" value="InterPro"/>
</dbReference>
<keyword evidence="7" id="KW-1185">Reference proteome</keyword>
<accession>A0A3N0B2N0</accession>
<dbReference type="EMBL" id="QICD01000021">
    <property type="protein sequence ID" value="RNL41347.1"/>
    <property type="molecule type" value="Genomic_DNA"/>
</dbReference>
<evidence type="ECO:0000256" key="1">
    <source>
        <dbReference type="ARBA" id="ARBA00005417"/>
    </source>
</evidence>
<dbReference type="AlphaFoldDB" id="A0A3N0B2N0"/>
<protein>
    <submittedName>
        <fullName evidence="6">ABC transporter ATP-binding protein</fullName>
    </submittedName>
</protein>
<keyword evidence="4 6" id="KW-0067">ATP-binding</keyword>
<reference evidence="7" key="1">
    <citation type="submission" date="2018-05" db="EMBL/GenBank/DDBJ databases">
        <title>Genome Sequencing of selected type strains of the family Eggerthellaceae.</title>
        <authorList>
            <person name="Danylec N."/>
            <person name="Stoll D.A."/>
            <person name="Doetsch A."/>
            <person name="Huch M."/>
        </authorList>
    </citation>
    <scope>NUCLEOTIDE SEQUENCE [LARGE SCALE GENOMIC DNA]</scope>
    <source>
        <strain evidence="7">DSM 16106</strain>
    </source>
</reference>
<dbReference type="InterPro" id="IPR003439">
    <property type="entry name" value="ABC_transporter-like_ATP-bd"/>
</dbReference>
<name>A0A3N0B2N0_9ACTN</name>
<evidence type="ECO:0000256" key="4">
    <source>
        <dbReference type="ARBA" id="ARBA00022840"/>
    </source>
</evidence>
<comment type="caution">
    <text evidence="6">The sequence shown here is derived from an EMBL/GenBank/DDBJ whole genome shotgun (WGS) entry which is preliminary data.</text>
</comment>
<dbReference type="SMART" id="SM00382">
    <property type="entry name" value="AAA"/>
    <property type="match status" value="1"/>
</dbReference>
<feature type="domain" description="ABC transporter" evidence="5">
    <location>
        <begin position="1"/>
        <end position="231"/>
    </location>
</feature>
<dbReference type="InterPro" id="IPR003593">
    <property type="entry name" value="AAA+_ATPase"/>
</dbReference>
<dbReference type="RefSeq" id="WP_123192644.1">
    <property type="nucleotide sequence ID" value="NZ_QICD01000021.1"/>
</dbReference>
<dbReference type="SUPFAM" id="SSF52540">
    <property type="entry name" value="P-loop containing nucleoside triphosphate hydrolases"/>
    <property type="match status" value="1"/>
</dbReference>
<dbReference type="PROSITE" id="PS50893">
    <property type="entry name" value="ABC_TRANSPORTER_2"/>
    <property type="match status" value="1"/>
</dbReference>
<keyword evidence="3" id="KW-0547">Nucleotide-binding</keyword>
<gene>
    <name evidence="6" type="ORF">DMP08_09410</name>
</gene>
<evidence type="ECO:0000313" key="7">
    <source>
        <dbReference type="Proteomes" id="UP000278632"/>
    </source>
</evidence>
<evidence type="ECO:0000259" key="5">
    <source>
        <dbReference type="PROSITE" id="PS50893"/>
    </source>
</evidence>
<dbReference type="InterPro" id="IPR027417">
    <property type="entry name" value="P-loop_NTPase"/>
</dbReference>